<dbReference type="SFLD" id="SFLDF00344">
    <property type="entry name" value="ELP3-like"/>
    <property type="match status" value="1"/>
</dbReference>
<evidence type="ECO:0000256" key="7">
    <source>
        <dbReference type="ARBA" id="ARBA00022694"/>
    </source>
</evidence>
<gene>
    <name evidence="18" type="ordered locus">Memar_2046</name>
</gene>
<dbReference type="InterPro" id="IPR056591">
    <property type="entry name" value="ELP3-like_N"/>
</dbReference>
<dbReference type="GO" id="GO:0005737">
    <property type="term" value="C:cytoplasm"/>
    <property type="evidence" value="ECO:0007669"/>
    <property type="project" value="TreeGrafter"/>
</dbReference>
<dbReference type="InterPro" id="IPR039661">
    <property type="entry name" value="ELP3"/>
</dbReference>
<keyword evidence="5" id="KW-0808">Transferase</keyword>
<evidence type="ECO:0000313" key="19">
    <source>
        <dbReference type="Proteomes" id="UP000002146"/>
    </source>
</evidence>
<dbReference type="SFLD" id="SFLDG01086">
    <property type="entry name" value="elongater_protein-like"/>
    <property type="match status" value="1"/>
</dbReference>
<evidence type="ECO:0000259" key="17">
    <source>
        <dbReference type="PROSITE" id="PS51186"/>
    </source>
</evidence>
<name>A3CX72_METMJ</name>
<evidence type="ECO:0000256" key="15">
    <source>
        <dbReference type="PIRSR" id="PIRSR005669-1"/>
    </source>
</evidence>
<keyword evidence="3" id="KW-0004">4Fe-4S</keyword>
<feature type="domain" description="N-acetyltransferase" evidence="17">
    <location>
        <begin position="373"/>
        <end position="530"/>
    </location>
</feature>
<evidence type="ECO:0000256" key="4">
    <source>
        <dbReference type="ARBA" id="ARBA00022555"/>
    </source>
</evidence>
<dbReference type="InterPro" id="IPR058240">
    <property type="entry name" value="rSAM_sf"/>
</dbReference>
<sequence>MPGVRKLQGPQDLPQPAAGQEVPRRYRPHDQKIKLEVCREHGASMPKNSAVLAAAAPDERERLRPILQVKPTRTLSGVAPVAVMTSPHPCPHGKCLPCPGGPEHPFASPQSYTGEEPAALRAREHAFDPYAQVQARLGQFEALGHHVDKAELIVMGGTMTARPLEYQEWFVGAAVQAMNDYPRAGAPQEKPDLEAIFAANESARVRCVAATFETRPDWCREEHIDRMLSMGVTKVELGVQHVDDRLLDYNRRGHAVADSVAANCLLRDAGLKVGFHMMPNLPAASIEDDRRMFRELFADPRFRPDFLKIYPTLVTPGSEIEALWERGEYLPYTEEVLIDLVAYAKSLLPEYVRLQRIQRDIPAKLIVAGSRHSNFRQLAEARLHEQGLRCRCIRCREVGRSPEPEEVAISTLVYQACGGEERFIQAGSEDGLVGFARLRFPHNPFRDELADAALLRELHVYGSVVPISTPASADEWQHRSFGSVLLSAAEEEARDHGYRRLAVMSGVGVRPYYRKQGYERVGPYMIKTFP</sequence>
<comment type="similarity">
    <text evidence="2">Belongs to the ELP3 family.</text>
</comment>
<evidence type="ECO:0000256" key="3">
    <source>
        <dbReference type="ARBA" id="ARBA00022485"/>
    </source>
</evidence>
<keyword evidence="12" id="KW-0012">Acyltransferase</keyword>
<evidence type="ECO:0000256" key="16">
    <source>
        <dbReference type="SAM" id="MobiDB-lite"/>
    </source>
</evidence>
<accession>A3CX72</accession>
<evidence type="ECO:0000313" key="18">
    <source>
        <dbReference type="EMBL" id="ABN57972.1"/>
    </source>
</evidence>
<dbReference type="InterPro" id="IPR034687">
    <property type="entry name" value="ELP3-like"/>
</dbReference>
<dbReference type="InterPro" id="IPR006638">
    <property type="entry name" value="Elp3/MiaA/NifB-like_rSAM"/>
</dbReference>
<evidence type="ECO:0000256" key="11">
    <source>
        <dbReference type="ARBA" id="ARBA00023014"/>
    </source>
</evidence>
<dbReference type="AlphaFoldDB" id="A3CX72"/>
<dbReference type="InterPro" id="IPR032432">
    <property type="entry name" value="Radical_SAM_C"/>
</dbReference>
<dbReference type="PANTHER" id="PTHR11135">
    <property type="entry name" value="HISTONE ACETYLTRANSFERASE-RELATED"/>
    <property type="match status" value="1"/>
</dbReference>
<dbReference type="Pfam" id="PF23613">
    <property type="entry name" value="ELP3_N"/>
    <property type="match status" value="1"/>
</dbReference>
<feature type="binding site" evidence="15">
    <location>
        <position position="95"/>
    </location>
    <ligand>
        <name>[4Fe-4S] cluster</name>
        <dbReference type="ChEBI" id="CHEBI:49883"/>
        <note>4Fe-4S-S-AdoMet</note>
    </ligand>
</feature>
<dbReference type="STRING" id="368407.Memar_2046"/>
<dbReference type="InterPro" id="IPR007197">
    <property type="entry name" value="rSAM"/>
</dbReference>
<dbReference type="GO" id="GO:0002926">
    <property type="term" value="P:tRNA wobble base 5-methoxycarbonylmethyl-2-thiouridinylation"/>
    <property type="evidence" value="ECO:0007669"/>
    <property type="project" value="TreeGrafter"/>
</dbReference>
<dbReference type="GO" id="GO:0051539">
    <property type="term" value="F:4 iron, 4 sulfur cluster binding"/>
    <property type="evidence" value="ECO:0007669"/>
    <property type="project" value="UniProtKB-KW"/>
</dbReference>
<evidence type="ECO:0000256" key="1">
    <source>
        <dbReference type="ARBA" id="ARBA00005217"/>
    </source>
</evidence>
<dbReference type="EC" id="2.3.1.311" evidence="13"/>
<dbReference type="Pfam" id="PF04055">
    <property type="entry name" value="Radical_SAM"/>
    <property type="match status" value="1"/>
</dbReference>
<comment type="cofactor">
    <cofactor evidence="15">
        <name>[4Fe-4S] cluster</name>
        <dbReference type="ChEBI" id="CHEBI:49883"/>
    </cofactor>
    <text evidence="15">Binds 1 [4Fe-4S] cluster. The cluster is coordinated with 3 cysteines and an exchangeable S-adenosyl-L-methionine.</text>
</comment>
<keyword evidence="7" id="KW-0819">tRNA processing</keyword>
<feature type="region of interest" description="Disordered" evidence="16">
    <location>
        <begin position="1"/>
        <end position="31"/>
    </location>
</feature>
<organism evidence="18 19">
    <name type="scientific">Methanoculleus marisnigri (strain ATCC 35101 / DSM 1498 / JR1)</name>
    <dbReference type="NCBI Taxonomy" id="368407"/>
    <lineage>
        <taxon>Archaea</taxon>
        <taxon>Methanobacteriati</taxon>
        <taxon>Methanobacteriota</taxon>
        <taxon>Stenosarchaea group</taxon>
        <taxon>Methanomicrobia</taxon>
        <taxon>Methanomicrobiales</taxon>
        <taxon>Methanomicrobiaceae</taxon>
        <taxon>Methanoculleus</taxon>
    </lineage>
</organism>
<dbReference type="InterPro" id="IPR016181">
    <property type="entry name" value="Acyl_CoA_acyltransferase"/>
</dbReference>
<feature type="binding site" evidence="15">
    <location>
        <position position="98"/>
    </location>
    <ligand>
        <name>[4Fe-4S] cluster</name>
        <dbReference type="ChEBI" id="CHEBI:49883"/>
        <note>4Fe-4S-S-AdoMet</note>
    </ligand>
</feature>
<dbReference type="SUPFAM" id="SSF102114">
    <property type="entry name" value="Radical SAM enzymes"/>
    <property type="match status" value="1"/>
</dbReference>
<keyword evidence="11 15" id="KW-0411">Iron-sulfur</keyword>
<protein>
    <recommendedName>
        <fullName evidence="13">tRNA carboxymethyluridine synthase</fullName>
        <ecNumber evidence="13">2.3.1.311</ecNumber>
    </recommendedName>
</protein>
<dbReference type="CDD" id="cd01335">
    <property type="entry name" value="Radical_SAM"/>
    <property type="match status" value="1"/>
</dbReference>
<evidence type="ECO:0000256" key="9">
    <source>
        <dbReference type="ARBA" id="ARBA00022884"/>
    </source>
</evidence>
<dbReference type="GO" id="GO:0106261">
    <property type="term" value="F:tRNA uridine(34) acetyltransferase activity"/>
    <property type="evidence" value="ECO:0007669"/>
    <property type="project" value="UniProtKB-EC"/>
</dbReference>
<dbReference type="PIRSF" id="PIRSF005669">
    <property type="entry name" value="Hist_AcTrfase_ELP3"/>
    <property type="match status" value="1"/>
</dbReference>
<dbReference type="KEGG" id="mem:Memar_2046"/>
<keyword evidence="9" id="KW-0694">RNA-binding</keyword>
<evidence type="ECO:0000256" key="6">
    <source>
        <dbReference type="ARBA" id="ARBA00022691"/>
    </source>
</evidence>
<dbReference type="PROSITE" id="PS51186">
    <property type="entry name" value="GNAT"/>
    <property type="match status" value="1"/>
</dbReference>
<dbReference type="SFLD" id="SFLDS00029">
    <property type="entry name" value="Radical_SAM"/>
    <property type="match status" value="1"/>
</dbReference>
<dbReference type="NCBIfam" id="TIGR01211">
    <property type="entry name" value="ELP3"/>
    <property type="match status" value="1"/>
</dbReference>
<dbReference type="Gene3D" id="3.40.630.30">
    <property type="match status" value="1"/>
</dbReference>
<dbReference type="InterPro" id="IPR000182">
    <property type="entry name" value="GNAT_dom"/>
</dbReference>
<evidence type="ECO:0000256" key="13">
    <source>
        <dbReference type="ARBA" id="ARBA00044771"/>
    </source>
</evidence>
<dbReference type="GO" id="GO:0000049">
    <property type="term" value="F:tRNA binding"/>
    <property type="evidence" value="ECO:0007669"/>
    <property type="project" value="UniProtKB-KW"/>
</dbReference>
<dbReference type="Pfam" id="PF00583">
    <property type="entry name" value="Acetyltransf_1"/>
    <property type="match status" value="1"/>
</dbReference>
<keyword evidence="10 15" id="KW-0408">Iron</keyword>
<evidence type="ECO:0000256" key="14">
    <source>
        <dbReference type="ARBA" id="ARBA00047372"/>
    </source>
</evidence>
<comment type="pathway">
    <text evidence="1">tRNA modification.</text>
</comment>
<dbReference type="HOGENOM" id="CLU_025983_2_1_2"/>
<reference evidence="18 19" key="1">
    <citation type="journal article" date="2009" name="Stand. Genomic Sci.">
        <title>Complete genome sequence of Methanoculleus marisnigri Romesser et al. 1981 type strain JR1.</title>
        <authorList>
            <person name="Anderson I.J."/>
            <person name="Sieprawska-Lupa M."/>
            <person name="Lapidus A."/>
            <person name="Nolan M."/>
            <person name="Copeland A."/>
            <person name="Glavina Del Rio T."/>
            <person name="Tice H."/>
            <person name="Dalin E."/>
            <person name="Barry K."/>
            <person name="Saunders E."/>
            <person name="Han C."/>
            <person name="Brettin T."/>
            <person name="Detter J.C."/>
            <person name="Bruce D."/>
            <person name="Mikhailova N."/>
            <person name="Pitluck S."/>
            <person name="Hauser L."/>
            <person name="Land M."/>
            <person name="Lucas S."/>
            <person name="Richardson P."/>
            <person name="Whitman W.B."/>
            <person name="Kyrpides N.C."/>
        </authorList>
    </citation>
    <scope>NUCLEOTIDE SEQUENCE [LARGE SCALE GENOMIC DNA]</scope>
    <source>
        <strain evidence="19">ATCC 35101 / DSM 1498 / JR1</strain>
    </source>
</reference>
<keyword evidence="19" id="KW-1185">Reference proteome</keyword>
<evidence type="ECO:0000256" key="2">
    <source>
        <dbReference type="ARBA" id="ARBA00005494"/>
    </source>
</evidence>
<dbReference type="GO" id="GO:0046872">
    <property type="term" value="F:metal ion binding"/>
    <property type="evidence" value="ECO:0007669"/>
    <property type="project" value="UniProtKB-KW"/>
</dbReference>
<keyword evidence="8 15" id="KW-0479">Metal-binding</keyword>
<dbReference type="Proteomes" id="UP000002146">
    <property type="component" value="Chromosome"/>
</dbReference>
<keyword evidence="6" id="KW-0949">S-adenosyl-L-methionine</keyword>
<evidence type="ECO:0000256" key="12">
    <source>
        <dbReference type="ARBA" id="ARBA00023315"/>
    </source>
</evidence>
<evidence type="ECO:0000256" key="8">
    <source>
        <dbReference type="ARBA" id="ARBA00022723"/>
    </source>
</evidence>
<feature type="binding site" evidence="15">
    <location>
        <position position="90"/>
    </location>
    <ligand>
        <name>[4Fe-4S] cluster</name>
        <dbReference type="ChEBI" id="CHEBI:49883"/>
        <note>4Fe-4S-S-AdoMet</note>
    </ligand>
</feature>
<comment type="catalytic activity">
    <reaction evidence="14">
        <text>uridine(34) in tRNA + acetyl-CoA + S-adenosyl-L-methionine + H2O = 5-(carboxymethyl)uridine(34) in tRNA + 5'-deoxyadenosine + L-methionine + CoA + 2 H(+)</text>
        <dbReference type="Rhea" id="RHEA:61020"/>
        <dbReference type="Rhea" id="RHEA-COMP:10407"/>
        <dbReference type="Rhea" id="RHEA-COMP:11727"/>
        <dbReference type="ChEBI" id="CHEBI:15377"/>
        <dbReference type="ChEBI" id="CHEBI:15378"/>
        <dbReference type="ChEBI" id="CHEBI:17319"/>
        <dbReference type="ChEBI" id="CHEBI:57287"/>
        <dbReference type="ChEBI" id="CHEBI:57288"/>
        <dbReference type="ChEBI" id="CHEBI:57844"/>
        <dbReference type="ChEBI" id="CHEBI:59789"/>
        <dbReference type="ChEBI" id="CHEBI:65315"/>
        <dbReference type="ChEBI" id="CHEBI:74882"/>
        <dbReference type="EC" id="2.3.1.311"/>
    </reaction>
    <physiologicalReaction direction="left-to-right" evidence="14">
        <dbReference type="Rhea" id="RHEA:61021"/>
    </physiologicalReaction>
</comment>
<dbReference type="Pfam" id="PF16199">
    <property type="entry name" value="Radical_SAM_C"/>
    <property type="match status" value="1"/>
</dbReference>
<dbReference type="SMART" id="SM00729">
    <property type="entry name" value="Elp3"/>
    <property type="match status" value="1"/>
</dbReference>
<dbReference type="SUPFAM" id="SSF55729">
    <property type="entry name" value="Acyl-CoA N-acyltransferases (Nat)"/>
    <property type="match status" value="1"/>
</dbReference>
<dbReference type="EMBL" id="CP000562">
    <property type="protein sequence ID" value="ABN57972.1"/>
    <property type="molecule type" value="Genomic_DNA"/>
</dbReference>
<dbReference type="PANTHER" id="PTHR11135:SF7">
    <property type="entry name" value="TRNA URIDINE(34) ACETYLTRANSFERASE"/>
    <property type="match status" value="1"/>
</dbReference>
<dbReference type="eggNOG" id="arCOG01361">
    <property type="taxonomic scope" value="Archaea"/>
</dbReference>
<keyword evidence="4" id="KW-0820">tRNA-binding</keyword>
<feature type="compositionally biased region" description="Basic and acidic residues" evidence="16">
    <location>
        <begin position="22"/>
        <end position="31"/>
    </location>
</feature>
<proteinExistence type="inferred from homology"/>
<evidence type="ECO:0000256" key="10">
    <source>
        <dbReference type="ARBA" id="ARBA00023004"/>
    </source>
</evidence>
<evidence type="ECO:0000256" key="5">
    <source>
        <dbReference type="ARBA" id="ARBA00022679"/>
    </source>
</evidence>